<evidence type="ECO:0008006" key="3">
    <source>
        <dbReference type="Google" id="ProtNLM"/>
    </source>
</evidence>
<reference evidence="1" key="1">
    <citation type="submission" date="2023-06" db="EMBL/GenBank/DDBJ databases">
        <title>Genomic analysis of the entomopathogenic nematode Steinernema hermaphroditum.</title>
        <authorList>
            <person name="Schwarz E.M."/>
            <person name="Heppert J.K."/>
            <person name="Baniya A."/>
            <person name="Schwartz H.T."/>
            <person name="Tan C.-H."/>
            <person name="Antoshechkin I."/>
            <person name="Sternberg P.W."/>
            <person name="Goodrich-Blair H."/>
            <person name="Dillman A.R."/>
        </authorList>
    </citation>
    <scope>NUCLEOTIDE SEQUENCE</scope>
    <source>
        <strain evidence="1">PS9179</strain>
        <tissue evidence="1">Whole animal</tissue>
    </source>
</reference>
<dbReference type="AlphaFoldDB" id="A0AA39LV60"/>
<proteinExistence type="predicted"/>
<dbReference type="Proteomes" id="UP001175271">
    <property type="component" value="Unassembled WGS sequence"/>
</dbReference>
<dbReference type="SUPFAM" id="SSF47396">
    <property type="entry name" value="Transcription factor IIA (TFIIA), alpha-helical domain"/>
    <property type="match status" value="1"/>
</dbReference>
<organism evidence="1 2">
    <name type="scientific">Steinernema hermaphroditum</name>
    <dbReference type="NCBI Taxonomy" id="289476"/>
    <lineage>
        <taxon>Eukaryota</taxon>
        <taxon>Metazoa</taxon>
        <taxon>Ecdysozoa</taxon>
        <taxon>Nematoda</taxon>
        <taxon>Chromadorea</taxon>
        <taxon>Rhabditida</taxon>
        <taxon>Tylenchina</taxon>
        <taxon>Panagrolaimomorpha</taxon>
        <taxon>Strongyloidoidea</taxon>
        <taxon>Steinernematidae</taxon>
        <taxon>Steinernema</taxon>
    </lineage>
</organism>
<protein>
    <recommendedName>
        <fullName evidence="3">RING-type domain-containing protein</fullName>
    </recommendedName>
</protein>
<name>A0AA39LV60_9BILA</name>
<evidence type="ECO:0000313" key="1">
    <source>
        <dbReference type="EMBL" id="KAK0411316.1"/>
    </source>
</evidence>
<comment type="caution">
    <text evidence="1">The sequence shown here is derived from an EMBL/GenBank/DDBJ whole genome shotgun (WGS) entry which is preliminary data.</text>
</comment>
<accession>A0AA39LV60</accession>
<dbReference type="EMBL" id="JAUCMV010000003">
    <property type="protein sequence ID" value="KAK0411316.1"/>
    <property type="molecule type" value="Genomic_DNA"/>
</dbReference>
<sequence length="193" mass="21688">MAQRTSGHTIENIYKAVISDVINQIKEAFLDENIDIDVLHQLKKEWEGKVNRDGTGKFNLSSIISSLLDSCNYEEILLEATLKFQEMELSRSIEQWTEQMQRGVCSVTDQCIVCQESPGKSSYLFQCGHMVHTDCSYDDRICPCQKTSLPLQPCSVTLFSAPAPYKKKRKEITLFTPAMGSLELAPSVPSGSR</sequence>
<gene>
    <name evidence="1" type="ORF">QR680_005598</name>
</gene>
<dbReference type="Gene3D" id="1.10.287.100">
    <property type="match status" value="1"/>
</dbReference>
<keyword evidence="2" id="KW-1185">Reference proteome</keyword>
<evidence type="ECO:0000313" key="2">
    <source>
        <dbReference type="Proteomes" id="UP001175271"/>
    </source>
</evidence>